<accession>A0A8S1IMJ8</accession>
<feature type="compositionally biased region" description="Basic and acidic residues" evidence="1">
    <location>
        <begin position="385"/>
        <end position="396"/>
    </location>
</feature>
<name>A0A8S1IMJ8_9CHLO</name>
<feature type="region of interest" description="Disordered" evidence="1">
    <location>
        <begin position="75"/>
        <end position="126"/>
    </location>
</feature>
<reference evidence="2" key="1">
    <citation type="submission" date="2020-12" db="EMBL/GenBank/DDBJ databases">
        <authorList>
            <person name="Iha C."/>
        </authorList>
    </citation>
    <scope>NUCLEOTIDE SEQUENCE</scope>
</reference>
<feature type="compositionally biased region" description="Basic residues" evidence="1">
    <location>
        <begin position="241"/>
        <end position="260"/>
    </location>
</feature>
<feature type="compositionally biased region" description="Low complexity" evidence="1">
    <location>
        <begin position="314"/>
        <end position="324"/>
    </location>
</feature>
<sequence length="464" mass="51256">MRDGDVKTVPPGRSPALTTARASLPLGREQTTQQRGDRQAADGAGTRADALLSSSSANVAGARPVVVRGRLYGSQRERWREQKRRQRARQKAAQGRESQREEWRGAKRLPRDRQRTEARGGAASMNERAVSEIAACAADCKAPDRDAAHRHVAVDGCIVWGTPVVTVKTEDASMGTGPSPLRDVPTVVADCLGADQIRERWEQRAGGPDPARADDGEAAAVLANFAMASVLSTLRDRVHARAVRQRRQWREQKRRQRARRRAEEGRAPGRAAGTSAGKCGAALEGTRTRHGMLCDPRRQQEREGGRREREGRTGPKAPAAGVGVSGVAVKAESCALREKFREWQRQIWREQKRRQRERRRGEQEPRAAKAGAGLVEAHTPTAHKRLYDSQRQQWREQKRRQRERRRARQREGATGTVASSRAVQCRSEHPVCRTFHAVCSLCGQCGKCGCGPMGAGIPFPACTQ</sequence>
<evidence type="ECO:0000256" key="1">
    <source>
        <dbReference type="SAM" id="MobiDB-lite"/>
    </source>
</evidence>
<feature type="region of interest" description="Disordered" evidence="1">
    <location>
        <begin position="351"/>
        <end position="420"/>
    </location>
</feature>
<feature type="compositionally biased region" description="Basic and acidic residues" evidence="1">
    <location>
        <begin position="295"/>
        <end position="313"/>
    </location>
</feature>
<proteinExistence type="predicted"/>
<evidence type="ECO:0000313" key="2">
    <source>
        <dbReference type="EMBL" id="CAD7696284.1"/>
    </source>
</evidence>
<feature type="region of interest" description="Disordered" evidence="1">
    <location>
        <begin position="241"/>
        <end position="324"/>
    </location>
</feature>
<comment type="caution">
    <text evidence="2">The sequence shown here is derived from an EMBL/GenBank/DDBJ whole genome shotgun (WGS) entry which is preliminary data.</text>
</comment>
<gene>
    <name evidence="2" type="ORF">OSTQU699_LOCUS1645</name>
</gene>
<organism evidence="2 3">
    <name type="scientific">Ostreobium quekettii</name>
    <dbReference type="NCBI Taxonomy" id="121088"/>
    <lineage>
        <taxon>Eukaryota</taxon>
        <taxon>Viridiplantae</taxon>
        <taxon>Chlorophyta</taxon>
        <taxon>core chlorophytes</taxon>
        <taxon>Ulvophyceae</taxon>
        <taxon>TCBD clade</taxon>
        <taxon>Bryopsidales</taxon>
        <taxon>Ostreobineae</taxon>
        <taxon>Ostreobiaceae</taxon>
        <taxon>Ostreobium</taxon>
    </lineage>
</organism>
<feature type="region of interest" description="Disordered" evidence="1">
    <location>
        <begin position="1"/>
        <end position="62"/>
    </location>
</feature>
<feature type="compositionally biased region" description="Basic residues" evidence="1">
    <location>
        <begin position="81"/>
        <end position="90"/>
    </location>
</feature>
<protein>
    <submittedName>
        <fullName evidence="2">Uncharacterized protein</fullName>
    </submittedName>
</protein>
<dbReference type="EMBL" id="CAJHUC010000454">
    <property type="protein sequence ID" value="CAD7696284.1"/>
    <property type="molecule type" value="Genomic_DNA"/>
</dbReference>
<dbReference type="AlphaFoldDB" id="A0A8S1IMJ8"/>
<dbReference type="Proteomes" id="UP000708148">
    <property type="component" value="Unassembled WGS sequence"/>
</dbReference>
<keyword evidence="3" id="KW-1185">Reference proteome</keyword>
<evidence type="ECO:0000313" key="3">
    <source>
        <dbReference type="Proteomes" id="UP000708148"/>
    </source>
</evidence>
<feature type="compositionally biased region" description="Basic and acidic residues" evidence="1">
    <location>
        <begin position="97"/>
        <end position="118"/>
    </location>
</feature>
<feature type="compositionally biased region" description="Basic residues" evidence="1">
    <location>
        <begin position="397"/>
        <end position="408"/>
    </location>
</feature>